<keyword evidence="1" id="KW-1133">Transmembrane helix</keyword>
<protein>
    <submittedName>
        <fullName evidence="2">Uncharacterized protein</fullName>
    </submittedName>
</protein>
<dbReference type="EMBL" id="JBHLZF010000002">
    <property type="protein sequence ID" value="MFB9898326.1"/>
    <property type="molecule type" value="Genomic_DNA"/>
</dbReference>
<keyword evidence="3" id="KW-1185">Reference proteome</keyword>
<keyword evidence="1" id="KW-0812">Transmembrane</keyword>
<comment type="caution">
    <text evidence="2">The sequence shown here is derived from an EMBL/GenBank/DDBJ whole genome shotgun (WGS) entry which is preliminary data.</text>
</comment>
<organism evidence="2 3">
    <name type="scientific">Hallella seregens ATCC 51272</name>
    <dbReference type="NCBI Taxonomy" id="1336250"/>
    <lineage>
        <taxon>Bacteria</taxon>
        <taxon>Pseudomonadati</taxon>
        <taxon>Bacteroidota</taxon>
        <taxon>Bacteroidia</taxon>
        <taxon>Bacteroidales</taxon>
        <taxon>Prevotellaceae</taxon>
        <taxon>Hallella</taxon>
    </lineage>
</organism>
<name>A0ABV5ZQ00_9BACT</name>
<evidence type="ECO:0000313" key="2">
    <source>
        <dbReference type="EMBL" id="MFB9898326.1"/>
    </source>
</evidence>
<reference evidence="2 3" key="1">
    <citation type="submission" date="2024-09" db="EMBL/GenBank/DDBJ databases">
        <authorList>
            <person name="Sun Q."/>
            <person name="Mori K."/>
        </authorList>
    </citation>
    <scope>NUCLEOTIDE SEQUENCE [LARGE SCALE GENOMIC DNA]</scope>
    <source>
        <strain evidence="2 3">ATCC 51272</strain>
    </source>
</reference>
<feature type="transmembrane region" description="Helical" evidence="1">
    <location>
        <begin position="20"/>
        <end position="38"/>
    </location>
</feature>
<dbReference type="Proteomes" id="UP001589688">
    <property type="component" value="Unassembled WGS sequence"/>
</dbReference>
<dbReference type="RefSeq" id="WP_169732678.1">
    <property type="nucleotide sequence ID" value="NZ_JBHLZF010000002.1"/>
</dbReference>
<accession>A0ABV5ZQ00</accession>
<evidence type="ECO:0000313" key="3">
    <source>
        <dbReference type="Proteomes" id="UP001589688"/>
    </source>
</evidence>
<proteinExistence type="predicted"/>
<sequence length="51" mass="6016">MERELRKWWTYILKTAEQHAFMKIGLASAACFVIFQFGKDVGEAFYYILHG</sequence>
<keyword evidence="1" id="KW-0472">Membrane</keyword>
<evidence type="ECO:0000256" key="1">
    <source>
        <dbReference type="SAM" id="Phobius"/>
    </source>
</evidence>
<gene>
    <name evidence="2" type="ORF">ACFFK8_11115</name>
</gene>